<evidence type="ECO:0000313" key="5">
    <source>
        <dbReference type="EMBL" id="CUA93593.1"/>
    </source>
</evidence>
<evidence type="ECO:0000256" key="1">
    <source>
        <dbReference type="ARBA" id="ARBA00023015"/>
    </source>
</evidence>
<dbReference type="InterPro" id="IPR036390">
    <property type="entry name" value="WH_DNA-bd_sf"/>
</dbReference>
<keyword evidence="3" id="KW-0804">Transcription</keyword>
<keyword evidence="1" id="KW-0805">Transcription regulation</keyword>
<dbReference type="SUPFAM" id="SSF46785">
    <property type="entry name" value="Winged helix' DNA-binding domain"/>
    <property type="match status" value="1"/>
</dbReference>
<dbReference type="RefSeq" id="WP_055454688.1">
    <property type="nucleotide sequence ID" value="NZ_CYHE01000002.1"/>
</dbReference>
<dbReference type="PANTHER" id="PTHR33164">
    <property type="entry name" value="TRANSCRIPTIONAL REGULATOR, MARR FAMILY"/>
    <property type="match status" value="1"/>
</dbReference>
<keyword evidence="2 5" id="KW-0238">DNA-binding</keyword>
<dbReference type="InterPro" id="IPR000835">
    <property type="entry name" value="HTH_MarR-typ"/>
</dbReference>
<dbReference type="InterPro" id="IPR036388">
    <property type="entry name" value="WH-like_DNA-bd_sf"/>
</dbReference>
<dbReference type="EMBL" id="CYHE01000002">
    <property type="protein sequence ID" value="CUA93593.1"/>
    <property type="molecule type" value="Genomic_DNA"/>
</dbReference>
<keyword evidence="6" id="KW-1185">Reference proteome</keyword>
<dbReference type="GO" id="GO:0003677">
    <property type="term" value="F:DNA binding"/>
    <property type="evidence" value="ECO:0007669"/>
    <property type="project" value="UniProtKB-KW"/>
</dbReference>
<protein>
    <submittedName>
        <fullName evidence="5">DNA-binding transcriptional regulator, MarR family</fullName>
    </submittedName>
</protein>
<dbReference type="InterPro" id="IPR039422">
    <property type="entry name" value="MarR/SlyA-like"/>
</dbReference>
<accession>A0A0K6HS56</accession>
<dbReference type="Pfam" id="PF01047">
    <property type="entry name" value="MarR"/>
    <property type="match status" value="1"/>
</dbReference>
<dbReference type="SMART" id="SM00347">
    <property type="entry name" value="HTH_MARR"/>
    <property type="match status" value="1"/>
</dbReference>
<dbReference type="OrthoDB" id="7349109at2"/>
<proteinExistence type="predicted"/>
<dbReference type="InterPro" id="IPR023187">
    <property type="entry name" value="Tscrpt_reg_MarR-type_CS"/>
</dbReference>
<evidence type="ECO:0000313" key="6">
    <source>
        <dbReference type="Proteomes" id="UP000183900"/>
    </source>
</evidence>
<dbReference type="PROSITE" id="PS50995">
    <property type="entry name" value="HTH_MARR_2"/>
    <property type="match status" value="1"/>
</dbReference>
<sequence length="153" mass="16730">MTEESGSTWSAMMPGHLIRRLHQISTQVFARRIREAGSDLTPVQFAALDAIHQQPGADQASLAHSIAKDRATVGAVVDRMEQKGLLTRVVSDQDKRARELTLTDEGRRALKVLMPVVADLQKEILAGLSEDEYRQFIALAAKAARSGEPVNGD</sequence>
<dbReference type="PANTHER" id="PTHR33164:SF95">
    <property type="entry name" value="TRANSCRIPTIONAL REGULATOR"/>
    <property type="match status" value="1"/>
</dbReference>
<dbReference type="GO" id="GO:0003700">
    <property type="term" value="F:DNA-binding transcription factor activity"/>
    <property type="evidence" value="ECO:0007669"/>
    <property type="project" value="InterPro"/>
</dbReference>
<dbReference type="GO" id="GO:0006950">
    <property type="term" value="P:response to stress"/>
    <property type="evidence" value="ECO:0007669"/>
    <property type="project" value="TreeGrafter"/>
</dbReference>
<reference evidence="6" key="1">
    <citation type="submission" date="2015-08" db="EMBL/GenBank/DDBJ databases">
        <authorList>
            <person name="Varghese N."/>
        </authorList>
    </citation>
    <scope>NUCLEOTIDE SEQUENCE [LARGE SCALE GENOMIC DNA]</scope>
    <source>
        <strain evidence="6">DSM 23407</strain>
    </source>
</reference>
<dbReference type="Proteomes" id="UP000183900">
    <property type="component" value="Unassembled WGS sequence"/>
</dbReference>
<evidence type="ECO:0000256" key="2">
    <source>
        <dbReference type="ARBA" id="ARBA00023125"/>
    </source>
</evidence>
<evidence type="ECO:0000259" key="4">
    <source>
        <dbReference type="PROSITE" id="PS50995"/>
    </source>
</evidence>
<dbReference type="PRINTS" id="PR00598">
    <property type="entry name" value="HTHMARR"/>
</dbReference>
<gene>
    <name evidence="5" type="ORF">Ga0061067_102441</name>
</gene>
<dbReference type="Gene3D" id="1.10.10.10">
    <property type="entry name" value="Winged helix-like DNA-binding domain superfamily/Winged helix DNA-binding domain"/>
    <property type="match status" value="1"/>
</dbReference>
<organism evidence="5 6">
    <name type="scientific">Pannonibacter indicus</name>
    <dbReference type="NCBI Taxonomy" id="466044"/>
    <lineage>
        <taxon>Bacteria</taxon>
        <taxon>Pseudomonadati</taxon>
        <taxon>Pseudomonadota</taxon>
        <taxon>Alphaproteobacteria</taxon>
        <taxon>Hyphomicrobiales</taxon>
        <taxon>Stappiaceae</taxon>
        <taxon>Pannonibacter</taxon>
    </lineage>
</organism>
<name>A0A0K6HS56_9HYPH</name>
<evidence type="ECO:0000256" key="3">
    <source>
        <dbReference type="ARBA" id="ARBA00023163"/>
    </source>
</evidence>
<feature type="domain" description="HTH marR-type" evidence="4">
    <location>
        <begin position="14"/>
        <end position="145"/>
    </location>
</feature>
<dbReference type="PROSITE" id="PS01117">
    <property type="entry name" value="HTH_MARR_1"/>
    <property type="match status" value="1"/>
</dbReference>
<dbReference type="AlphaFoldDB" id="A0A0K6HS56"/>